<evidence type="ECO:0000313" key="3">
    <source>
        <dbReference type="Proteomes" id="UP001213000"/>
    </source>
</evidence>
<evidence type="ECO:0000256" key="1">
    <source>
        <dbReference type="SAM" id="MobiDB-lite"/>
    </source>
</evidence>
<proteinExistence type="predicted"/>
<feature type="compositionally biased region" description="Low complexity" evidence="1">
    <location>
        <begin position="197"/>
        <end position="232"/>
    </location>
</feature>
<gene>
    <name evidence="2" type="ORF">NP233_g4667</name>
</gene>
<organism evidence="2 3">
    <name type="scientific">Leucocoprinus birnbaumii</name>
    <dbReference type="NCBI Taxonomy" id="56174"/>
    <lineage>
        <taxon>Eukaryota</taxon>
        <taxon>Fungi</taxon>
        <taxon>Dikarya</taxon>
        <taxon>Basidiomycota</taxon>
        <taxon>Agaricomycotina</taxon>
        <taxon>Agaricomycetes</taxon>
        <taxon>Agaricomycetidae</taxon>
        <taxon>Agaricales</taxon>
        <taxon>Agaricineae</taxon>
        <taxon>Agaricaceae</taxon>
        <taxon>Leucocoprinus</taxon>
    </lineage>
</organism>
<feature type="compositionally biased region" description="Acidic residues" evidence="1">
    <location>
        <begin position="366"/>
        <end position="376"/>
    </location>
</feature>
<feature type="compositionally biased region" description="Low complexity" evidence="1">
    <location>
        <begin position="287"/>
        <end position="300"/>
    </location>
</feature>
<dbReference type="Proteomes" id="UP001213000">
    <property type="component" value="Unassembled WGS sequence"/>
</dbReference>
<feature type="region of interest" description="Disordered" evidence="1">
    <location>
        <begin position="272"/>
        <end position="403"/>
    </location>
</feature>
<name>A0AAD5VUL0_9AGAR</name>
<accession>A0AAD5VUL0</accession>
<dbReference type="AlphaFoldDB" id="A0AAD5VUL0"/>
<feature type="compositionally biased region" description="Polar residues" evidence="1">
    <location>
        <begin position="346"/>
        <end position="355"/>
    </location>
</feature>
<feature type="compositionally biased region" description="Low complexity" evidence="1">
    <location>
        <begin position="245"/>
        <end position="258"/>
    </location>
</feature>
<feature type="compositionally biased region" description="Polar residues" evidence="1">
    <location>
        <begin position="391"/>
        <end position="403"/>
    </location>
</feature>
<sequence length="403" mass="43197">MPAPAVYILAVVGTIGAAYAFHQFVYEPHLAPKIEIWAEEFIARRRARRMQQQQQGPIPVPASIPLRRRRRRRSGSRHSDSTLSGSEGSGSDSDHPGPSSRGGGGPKPPSGPLSSSRGTDLDQSVAHEVNEWRSEVGRSQRSSGLRHRTNATHVMDESINPIPHPTMSPTHVVFDTPLQRPSPLSQARKPLPPAHRTPTSPLSPSVTTPVPDTTYSPPSFSSPIPSLSQSYPQELDRERGVELLSPPSSGISSPFTTFSPLVAPQALSPFAVVQPLDRDPSPEGSHPRSLNPASRSSSPSQHTVTDAEYRSLPTSPTWPLSELSSPVHVAGEAVRSPSREEVGQPASINFTSPNALSPRSPHSDLSDLDLESDFDVISEQGSEGSGRSWAGISTGSGLSNGRR</sequence>
<feature type="compositionally biased region" description="Low complexity" evidence="1">
    <location>
        <begin position="81"/>
        <end position="99"/>
    </location>
</feature>
<feature type="compositionally biased region" description="Basic and acidic residues" evidence="1">
    <location>
        <begin position="128"/>
        <end position="138"/>
    </location>
</feature>
<feature type="compositionally biased region" description="Basic residues" evidence="1">
    <location>
        <begin position="66"/>
        <end position="76"/>
    </location>
</feature>
<evidence type="ECO:0000313" key="2">
    <source>
        <dbReference type="EMBL" id="KAJ3570039.1"/>
    </source>
</evidence>
<keyword evidence="3" id="KW-1185">Reference proteome</keyword>
<protein>
    <submittedName>
        <fullName evidence="2">Uncharacterized protein</fullName>
    </submittedName>
</protein>
<comment type="caution">
    <text evidence="2">The sequence shown here is derived from an EMBL/GenBank/DDBJ whole genome shotgun (WGS) entry which is preliminary data.</text>
</comment>
<feature type="compositionally biased region" description="Polar residues" evidence="1">
    <location>
        <begin position="312"/>
        <end position="324"/>
    </location>
</feature>
<feature type="region of interest" description="Disordered" evidence="1">
    <location>
        <begin position="48"/>
        <end position="258"/>
    </location>
</feature>
<reference evidence="2" key="1">
    <citation type="submission" date="2022-07" db="EMBL/GenBank/DDBJ databases">
        <title>Genome Sequence of Leucocoprinus birnbaumii.</title>
        <authorList>
            <person name="Buettner E."/>
        </authorList>
    </citation>
    <scope>NUCLEOTIDE SEQUENCE</scope>
    <source>
        <strain evidence="2">VT141</strain>
    </source>
</reference>
<dbReference type="EMBL" id="JANIEX010000257">
    <property type="protein sequence ID" value="KAJ3570039.1"/>
    <property type="molecule type" value="Genomic_DNA"/>
</dbReference>